<comment type="caution">
    <text evidence="7">The sequence shown here is derived from an EMBL/GenBank/DDBJ whole genome shotgun (WGS) entry which is preliminary data.</text>
</comment>
<evidence type="ECO:0000256" key="1">
    <source>
        <dbReference type="ARBA" id="ARBA00022679"/>
    </source>
</evidence>
<dbReference type="OrthoDB" id="2348436at2759"/>
<feature type="binding site" evidence="5">
    <location>
        <position position="59"/>
    </location>
    <ligand>
        <name>ATP</name>
        <dbReference type="ChEBI" id="CHEBI:30616"/>
    </ligand>
</feature>
<dbReference type="GO" id="GO:0005524">
    <property type="term" value="F:ATP binding"/>
    <property type="evidence" value="ECO:0007669"/>
    <property type="project" value="UniProtKB-UniRule"/>
</dbReference>
<dbReference type="InterPro" id="IPR051681">
    <property type="entry name" value="Ser/Thr_Kinases-Pseudokinases"/>
</dbReference>
<evidence type="ECO:0000313" key="7">
    <source>
        <dbReference type="EMBL" id="CAG8609945.1"/>
    </source>
</evidence>
<dbReference type="PANTHER" id="PTHR44329:SF288">
    <property type="entry name" value="MITOGEN-ACTIVATED PROTEIN KINASE KINASE KINASE 20"/>
    <property type="match status" value="1"/>
</dbReference>
<gene>
    <name evidence="7" type="ORF">CPELLU_LOCUS7404</name>
</gene>
<dbReference type="SUPFAM" id="SSF56112">
    <property type="entry name" value="Protein kinase-like (PK-like)"/>
    <property type="match status" value="1"/>
</dbReference>
<keyword evidence="4 5" id="KW-0067">ATP-binding</keyword>
<dbReference type="Pfam" id="PF07714">
    <property type="entry name" value="PK_Tyr_Ser-Thr"/>
    <property type="match status" value="1"/>
</dbReference>
<dbReference type="InterPro" id="IPR000719">
    <property type="entry name" value="Prot_kinase_dom"/>
</dbReference>
<evidence type="ECO:0000259" key="6">
    <source>
        <dbReference type="PROSITE" id="PS50011"/>
    </source>
</evidence>
<dbReference type="InterPro" id="IPR001245">
    <property type="entry name" value="Ser-Thr/Tyr_kinase_cat_dom"/>
</dbReference>
<dbReference type="AlphaFoldDB" id="A0A9N9CNA5"/>
<sequence>MSPTKRASSKYSDWFEKALRDGIITLYKYSLYSNVKEVGKGGFGIVYSADYEGRKVALKSVNTNEVTKEFVIELKRLSSIKSHPNLNQFHGVTIDTKTGNLMLVLQFANRGNLRQYSKDQ</sequence>
<reference evidence="7" key="1">
    <citation type="submission" date="2021-06" db="EMBL/GenBank/DDBJ databases">
        <authorList>
            <person name="Kallberg Y."/>
            <person name="Tangrot J."/>
            <person name="Rosling A."/>
        </authorList>
    </citation>
    <scope>NUCLEOTIDE SEQUENCE</scope>
    <source>
        <strain evidence="7">FL966</strain>
    </source>
</reference>
<keyword evidence="1" id="KW-0808">Transferase</keyword>
<dbReference type="PROSITE" id="PS00107">
    <property type="entry name" value="PROTEIN_KINASE_ATP"/>
    <property type="match status" value="1"/>
</dbReference>
<organism evidence="7 8">
    <name type="scientific">Cetraspora pellucida</name>
    <dbReference type="NCBI Taxonomy" id="1433469"/>
    <lineage>
        <taxon>Eukaryota</taxon>
        <taxon>Fungi</taxon>
        <taxon>Fungi incertae sedis</taxon>
        <taxon>Mucoromycota</taxon>
        <taxon>Glomeromycotina</taxon>
        <taxon>Glomeromycetes</taxon>
        <taxon>Diversisporales</taxon>
        <taxon>Gigasporaceae</taxon>
        <taxon>Cetraspora</taxon>
    </lineage>
</organism>
<evidence type="ECO:0000313" key="8">
    <source>
        <dbReference type="Proteomes" id="UP000789759"/>
    </source>
</evidence>
<keyword evidence="3" id="KW-0418">Kinase</keyword>
<dbReference type="Proteomes" id="UP000789759">
    <property type="component" value="Unassembled WGS sequence"/>
</dbReference>
<dbReference type="GO" id="GO:0004674">
    <property type="term" value="F:protein serine/threonine kinase activity"/>
    <property type="evidence" value="ECO:0007669"/>
    <property type="project" value="TreeGrafter"/>
</dbReference>
<name>A0A9N9CNA5_9GLOM</name>
<accession>A0A9N9CNA5</accession>
<evidence type="ECO:0000256" key="3">
    <source>
        <dbReference type="ARBA" id="ARBA00022777"/>
    </source>
</evidence>
<dbReference type="EMBL" id="CAJVQA010004951">
    <property type="protein sequence ID" value="CAG8609945.1"/>
    <property type="molecule type" value="Genomic_DNA"/>
</dbReference>
<evidence type="ECO:0000256" key="5">
    <source>
        <dbReference type="PROSITE-ProRule" id="PRU10141"/>
    </source>
</evidence>
<keyword evidence="8" id="KW-1185">Reference proteome</keyword>
<evidence type="ECO:0000256" key="4">
    <source>
        <dbReference type="ARBA" id="ARBA00022840"/>
    </source>
</evidence>
<dbReference type="PANTHER" id="PTHR44329">
    <property type="entry name" value="SERINE/THREONINE-PROTEIN KINASE TNNI3K-RELATED"/>
    <property type="match status" value="1"/>
</dbReference>
<keyword evidence="2 5" id="KW-0547">Nucleotide-binding</keyword>
<dbReference type="InterPro" id="IPR017441">
    <property type="entry name" value="Protein_kinase_ATP_BS"/>
</dbReference>
<proteinExistence type="predicted"/>
<protein>
    <submittedName>
        <fullName evidence="7">15605_t:CDS:1</fullName>
    </submittedName>
</protein>
<dbReference type="InterPro" id="IPR011009">
    <property type="entry name" value="Kinase-like_dom_sf"/>
</dbReference>
<dbReference type="Gene3D" id="1.10.510.10">
    <property type="entry name" value="Transferase(Phosphotransferase) domain 1"/>
    <property type="match status" value="1"/>
</dbReference>
<feature type="domain" description="Protein kinase" evidence="6">
    <location>
        <begin position="32"/>
        <end position="120"/>
    </location>
</feature>
<dbReference type="PROSITE" id="PS50011">
    <property type="entry name" value="PROTEIN_KINASE_DOM"/>
    <property type="match status" value="1"/>
</dbReference>
<evidence type="ECO:0000256" key="2">
    <source>
        <dbReference type="ARBA" id="ARBA00022741"/>
    </source>
</evidence>